<name>A0AAE1YH44_9LAMI</name>
<evidence type="ECO:0000256" key="1">
    <source>
        <dbReference type="SAM" id="MobiDB-lite"/>
    </source>
</evidence>
<comment type="caution">
    <text evidence="3">The sequence shown here is derived from an EMBL/GenBank/DDBJ whole genome shotgun (WGS) entry which is preliminary data.</text>
</comment>
<dbReference type="AlphaFoldDB" id="A0AAE1YH44"/>
<reference evidence="3" key="1">
    <citation type="submission" date="2020-06" db="EMBL/GenBank/DDBJ databases">
        <authorList>
            <person name="Li T."/>
            <person name="Hu X."/>
            <person name="Zhang T."/>
            <person name="Song X."/>
            <person name="Zhang H."/>
            <person name="Dai N."/>
            <person name="Sheng W."/>
            <person name="Hou X."/>
            <person name="Wei L."/>
        </authorList>
    </citation>
    <scope>NUCLEOTIDE SEQUENCE</scope>
    <source>
        <strain evidence="3">3651</strain>
        <tissue evidence="3">Leaf</tissue>
    </source>
</reference>
<dbReference type="Pfam" id="PF25498">
    <property type="entry name" value="DUF7912"/>
    <property type="match status" value="1"/>
</dbReference>
<evidence type="ECO:0000259" key="2">
    <source>
        <dbReference type="Pfam" id="PF25498"/>
    </source>
</evidence>
<feature type="region of interest" description="Disordered" evidence="1">
    <location>
        <begin position="53"/>
        <end position="88"/>
    </location>
</feature>
<gene>
    <name evidence="3" type="ORF">Salat_1310200</name>
</gene>
<sequence>MRTSVAGRIYGTAASSTEVFKTRRISLEPICCFASFTPFRRLHATSSFSEDTRQDSVDALDDSNGEVEPIDSWEEEDDVEPEVGDGGDGGGVVLQNCAWGERALSIAQDVLLEFGEEMKLFAFKTSPRGYIYVRLDKLSNEYGCPSMEEIESFSRQYKKKLDEIGARGEIPDDLALEVSSPWCGPGYCEYLMTCLRFREMPMVVSYLQGSDSRCPEKNGVYFLDFIETESRCCVWKLADVRENRDTSAKGRPLSRKQKDCRLKLPYDMIKQVTLYISY</sequence>
<feature type="compositionally biased region" description="Acidic residues" evidence="1">
    <location>
        <begin position="58"/>
        <end position="85"/>
    </location>
</feature>
<dbReference type="Proteomes" id="UP001293254">
    <property type="component" value="Unassembled WGS sequence"/>
</dbReference>
<dbReference type="InterPro" id="IPR057234">
    <property type="entry name" value="DUF7912"/>
</dbReference>
<accession>A0AAE1YH44</accession>
<organism evidence="3 4">
    <name type="scientific">Sesamum alatum</name>
    <dbReference type="NCBI Taxonomy" id="300844"/>
    <lineage>
        <taxon>Eukaryota</taxon>
        <taxon>Viridiplantae</taxon>
        <taxon>Streptophyta</taxon>
        <taxon>Embryophyta</taxon>
        <taxon>Tracheophyta</taxon>
        <taxon>Spermatophyta</taxon>
        <taxon>Magnoliopsida</taxon>
        <taxon>eudicotyledons</taxon>
        <taxon>Gunneridae</taxon>
        <taxon>Pentapetalae</taxon>
        <taxon>asterids</taxon>
        <taxon>lamiids</taxon>
        <taxon>Lamiales</taxon>
        <taxon>Pedaliaceae</taxon>
        <taxon>Sesamum</taxon>
    </lineage>
</organism>
<dbReference type="PANTHER" id="PTHR34544">
    <property type="entry name" value="OSJNBA0006B20.18 PROTEIN"/>
    <property type="match status" value="1"/>
</dbReference>
<proteinExistence type="predicted"/>
<dbReference type="PANTHER" id="PTHR34544:SF3">
    <property type="entry name" value="OS07G0155200 PROTEIN"/>
    <property type="match status" value="1"/>
</dbReference>
<evidence type="ECO:0000313" key="3">
    <source>
        <dbReference type="EMBL" id="KAK4430095.1"/>
    </source>
</evidence>
<reference evidence="3" key="2">
    <citation type="journal article" date="2024" name="Plant">
        <title>Genomic evolution and insights into agronomic trait innovations of Sesamum species.</title>
        <authorList>
            <person name="Miao H."/>
            <person name="Wang L."/>
            <person name="Qu L."/>
            <person name="Liu H."/>
            <person name="Sun Y."/>
            <person name="Le M."/>
            <person name="Wang Q."/>
            <person name="Wei S."/>
            <person name="Zheng Y."/>
            <person name="Lin W."/>
            <person name="Duan Y."/>
            <person name="Cao H."/>
            <person name="Xiong S."/>
            <person name="Wang X."/>
            <person name="Wei L."/>
            <person name="Li C."/>
            <person name="Ma Q."/>
            <person name="Ju M."/>
            <person name="Zhao R."/>
            <person name="Li G."/>
            <person name="Mu C."/>
            <person name="Tian Q."/>
            <person name="Mei H."/>
            <person name="Zhang T."/>
            <person name="Gao T."/>
            <person name="Zhang H."/>
        </authorList>
    </citation>
    <scope>NUCLEOTIDE SEQUENCE</scope>
    <source>
        <strain evidence="3">3651</strain>
    </source>
</reference>
<keyword evidence="4" id="KW-1185">Reference proteome</keyword>
<dbReference type="EMBL" id="JACGWO010000004">
    <property type="protein sequence ID" value="KAK4430095.1"/>
    <property type="molecule type" value="Genomic_DNA"/>
</dbReference>
<protein>
    <recommendedName>
        <fullName evidence="2">DUF7912 domain-containing protein</fullName>
    </recommendedName>
</protein>
<feature type="domain" description="DUF7912" evidence="2">
    <location>
        <begin position="196"/>
        <end position="275"/>
    </location>
</feature>
<evidence type="ECO:0000313" key="4">
    <source>
        <dbReference type="Proteomes" id="UP001293254"/>
    </source>
</evidence>